<keyword evidence="2" id="KW-1185">Reference proteome</keyword>
<reference evidence="1 2" key="1">
    <citation type="submission" date="2017-08" db="EMBL/GenBank/DDBJ databases">
        <title>Complete genome sequence of Gluconacetobacter saccharivorans CV1 isolated from Fermented Vinegar.</title>
        <authorList>
            <person name="Kim S.-Y."/>
        </authorList>
    </citation>
    <scope>NUCLEOTIDE SEQUENCE [LARGE SCALE GENOMIC DNA]</scope>
    <source>
        <strain evidence="1 2">CV1</strain>
        <plasmid evidence="1 2">unnamed4</plasmid>
    </source>
</reference>
<dbReference type="AlphaFoldDB" id="A0A347WHD3"/>
<organism evidence="1 2">
    <name type="scientific">Komagataeibacter saccharivorans</name>
    <dbReference type="NCBI Taxonomy" id="265959"/>
    <lineage>
        <taxon>Bacteria</taxon>
        <taxon>Pseudomonadati</taxon>
        <taxon>Pseudomonadota</taxon>
        <taxon>Alphaproteobacteria</taxon>
        <taxon>Acetobacterales</taxon>
        <taxon>Acetobacteraceae</taxon>
        <taxon>Komagataeibacter</taxon>
    </lineage>
</organism>
<accession>A0A347WHD3</accession>
<protein>
    <submittedName>
        <fullName evidence="1">Plasmid encoded RepA protein</fullName>
    </submittedName>
</protein>
<dbReference type="Proteomes" id="UP000264120">
    <property type="component" value="Plasmid unnamed4"/>
</dbReference>
<proteinExistence type="predicted"/>
<evidence type="ECO:0000313" key="2">
    <source>
        <dbReference type="Proteomes" id="UP000264120"/>
    </source>
</evidence>
<dbReference type="KEGG" id="ksc:CD178_03532"/>
<gene>
    <name evidence="1" type="ORF">CD178_03532</name>
</gene>
<keyword evidence="1" id="KW-0614">Plasmid</keyword>
<dbReference type="Pfam" id="PF04796">
    <property type="entry name" value="RepA_C"/>
    <property type="match status" value="1"/>
</dbReference>
<dbReference type="InterPro" id="IPR006881">
    <property type="entry name" value="RepA_C"/>
</dbReference>
<name>A0A347WHD3_9PROT</name>
<dbReference type="EMBL" id="CP023040">
    <property type="protein sequence ID" value="AXY24276.1"/>
    <property type="molecule type" value="Genomic_DNA"/>
</dbReference>
<dbReference type="RefSeq" id="WP_118963898.1">
    <property type="nucleotide sequence ID" value="NZ_CP023040.1"/>
</dbReference>
<dbReference type="OrthoDB" id="932750at2"/>
<sequence length="306" mass="34361">MGKVHETLKTRGKQATLQLDFDRRVVDAAASYLSNEETDVSFLFSGWAYSALPHRRLPDDAVWTLSTDHASVVVQPGVKILRDGTAVPVGVPYGSRARLIMLYLQSEAVKNNSRDVELGRSMNDWLKRMGIPVGGRTTNDVKNQAERVARCRLTFQFWQGNVSGLANQHILDQALFMEGPSEASSSFLETARLSEGYFEQLKKHPLPVEEAAIKQISNNSMAIDVYIWLAYRLHVLQKPTHVTWLALYDQFGSGFSRIDNFRTRFKDSLALAMAVYPSATLDVRQSGLLLHPSKSPAPRYSRKYIG</sequence>
<evidence type="ECO:0000313" key="1">
    <source>
        <dbReference type="EMBL" id="AXY24276.1"/>
    </source>
</evidence>
<geneLocation type="plasmid" evidence="1 2">
    <name>unnamed4</name>
</geneLocation>